<dbReference type="Proteomes" id="UP001239111">
    <property type="component" value="Chromosome 2"/>
</dbReference>
<sequence>MFFFAFNHQNYARYLTLYHDNLMNIDHTHPGLRDKMARSLGVRRNDKDFARQDDDIVLETTINNDSANKMTGTRNIMNNLGAVQRWTDSHTLRTEIIAHTTKRLNIRSGDDVTFQLKPCVIKKLNDQLDSLVGAFRQSINPFSTDIDHSELYNISTGKTVRIDVSDSLLSVLETGKDLREQFITECSINPARFEQTLKKQI</sequence>
<keyword evidence="2" id="KW-1185">Reference proteome</keyword>
<gene>
    <name evidence="1" type="ORF">QAD02_012723</name>
</gene>
<protein>
    <submittedName>
        <fullName evidence="1">Uncharacterized protein</fullName>
    </submittedName>
</protein>
<organism evidence="1 2">
    <name type="scientific">Eretmocerus hayati</name>
    <dbReference type="NCBI Taxonomy" id="131215"/>
    <lineage>
        <taxon>Eukaryota</taxon>
        <taxon>Metazoa</taxon>
        <taxon>Ecdysozoa</taxon>
        <taxon>Arthropoda</taxon>
        <taxon>Hexapoda</taxon>
        <taxon>Insecta</taxon>
        <taxon>Pterygota</taxon>
        <taxon>Neoptera</taxon>
        <taxon>Endopterygota</taxon>
        <taxon>Hymenoptera</taxon>
        <taxon>Apocrita</taxon>
        <taxon>Proctotrupomorpha</taxon>
        <taxon>Chalcidoidea</taxon>
        <taxon>Aphelinidae</taxon>
        <taxon>Aphelininae</taxon>
        <taxon>Eretmocerus</taxon>
    </lineage>
</organism>
<comment type="caution">
    <text evidence="1">The sequence shown here is derived from an EMBL/GenBank/DDBJ whole genome shotgun (WGS) entry which is preliminary data.</text>
</comment>
<proteinExistence type="predicted"/>
<evidence type="ECO:0000313" key="2">
    <source>
        <dbReference type="Proteomes" id="UP001239111"/>
    </source>
</evidence>
<evidence type="ECO:0000313" key="1">
    <source>
        <dbReference type="EMBL" id="KAJ8676936.1"/>
    </source>
</evidence>
<accession>A0ACC2P1J2</accession>
<reference evidence="1" key="1">
    <citation type="submission" date="2023-04" db="EMBL/GenBank/DDBJ databases">
        <title>A chromosome-level genome assembly of the parasitoid wasp Eretmocerus hayati.</title>
        <authorList>
            <person name="Zhong Y."/>
            <person name="Liu S."/>
            <person name="Liu Y."/>
        </authorList>
    </citation>
    <scope>NUCLEOTIDE SEQUENCE</scope>
    <source>
        <strain evidence="1">ZJU_SS_LIU_2023</strain>
    </source>
</reference>
<dbReference type="EMBL" id="CM056742">
    <property type="protein sequence ID" value="KAJ8676936.1"/>
    <property type="molecule type" value="Genomic_DNA"/>
</dbReference>
<name>A0ACC2P1J2_9HYME</name>